<dbReference type="Pfam" id="PF19295">
    <property type="entry name" value="SufBD_N"/>
    <property type="match status" value="1"/>
</dbReference>
<dbReference type="Proteomes" id="UP000004946">
    <property type="component" value="Chromosome"/>
</dbReference>
<dbReference type="SUPFAM" id="SSF101960">
    <property type="entry name" value="Stabilizer of iron transporter SufD"/>
    <property type="match status" value="1"/>
</dbReference>
<comment type="similarity">
    <text evidence="1">Belongs to the iron-sulfur cluster assembly SufBD family.</text>
</comment>
<dbReference type="PANTHER" id="PTHR30508">
    <property type="entry name" value="FES CLUSTER ASSEMBLY PROTEIN SUF"/>
    <property type="match status" value="1"/>
</dbReference>
<dbReference type="eggNOG" id="COG0719">
    <property type="taxonomic scope" value="Bacteria"/>
</dbReference>
<comment type="caution">
    <text evidence="4">The sequence shown here is derived from an EMBL/GenBank/DDBJ whole genome shotgun (WGS) entry which is preliminary data.</text>
</comment>
<organism evidence="4 5">
    <name type="scientific">Parascardovia denticolens DSM 10105 = JCM 12538</name>
    <dbReference type="NCBI Taxonomy" id="864564"/>
    <lineage>
        <taxon>Bacteria</taxon>
        <taxon>Bacillati</taxon>
        <taxon>Actinomycetota</taxon>
        <taxon>Actinomycetes</taxon>
        <taxon>Bifidobacteriales</taxon>
        <taxon>Bifidobacteriaceae</taxon>
        <taxon>Parascardovia</taxon>
    </lineage>
</organism>
<evidence type="ECO:0000259" key="2">
    <source>
        <dbReference type="Pfam" id="PF01458"/>
    </source>
</evidence>
<evidence type="ECO:0000256" key="1">
    <source>
        <dbReference type="ARBA" id="ARBA00043967"/>
    </source>
</evidence>
<feature type="domain" description="SUF system FeS cluster assembly SufBD core" evidence="2">
    <location>
        <begin position="271"/>
        <end position="505"/>
    </location>
</feature>
<evidence type="ECO:0000259" key="3">
    <source>
        <dbReference type="Pfam" id="PF19295"/>
    </source>
</evidence>
<proteinExistence type="inferred from homology"/>
<dbReference type="InterPro" id="IPR055346">
    <property type="entry name" value="Fe-S_cluster_assembly_SufBD"/>
</dbReference>
<dbReference type="InterPro" id="IPR045595">
    <property type="entry name" value="SufBD_N"/>
</dbReference>
<dbReference type="AlphaFoldDB" id="E6K1S7"/>
<evidence type="ECO:0000313" key="4">
    <source>
        <dbReference type="EMBL" id="EFT83758.1"/>
    </source>
</evidence>
<dbReference type="PANTHER" id="PTHR30508:SF1">
    <property type="entry name" value="UPF0051 PROTEIN ABCI8, CHLOROPLASTIC-RELATED"/>
    <property type="match status" value="1"/>
</dbReference>
<dbReference type="InterPro" id="IPR000825">
    <property type="entry name" value="SUF_FeS_clus_asmbl_SufBD_core"/>
</dbReference>
<dbReference type="InterPro" id="IPR037284">
    <property type="entry name" value="SUF_FeS_clus_asmbl_SufBD_sf"/>
</dbReference>
<dbReference type="Pfam" id="PF01458">
    <property type="entry name" value="SUFBD_core"/>
    <property type="match status" value="1"/>
</dbReference>
<sequence>MDFLLLVFVRNLTQWLFPLKALWFRMGGYKTMGGFVERTEKLQPDSSDVEMSRYVADRERVNEEKLKQDDDIIAQFGEYNYGWHDSDVAGEAAKKGIDEQVVRDISADKGEPQWMLDYRLRGYQAFLEKPMPTWGVDLSGFHADDFKYYVKPIDKQAKSWDELPTDIRNTYDRLGIPGAEKKRLVSGVAAQYESEVIYNSIREDLKKQGVIFVDTDTAVRDYPDLVKKYFATVIPPDDNKFAALNTAAWSGGSFVYVPKGVHVDIPLQAYFRINTPAMGQFERTLIIADEGSYVHYVEGCTAPIWSEDSLHAANVEIIVEKNARVRYTTVQNWSNNVYNLVTQRAYVREGGTMEWVDGNIGSKATMKYPACILAEPYAKAETLSLGFAGRGQYQDTGAKMIHLAPHTSSTIVAKSISRGGGRSAYRGLVKIVDGAKGSSSSVVCDALLVDDYSRSDTYPHVDVREDDVSMAHEATVSKVSEDQLFYLMSRGIEEKEAMGMIVRGFVEPISRELPMEYALELNRLVELQMEGSVG</sequence>
<gene>
    <name evidence="4" type="primary">sufB</name>
    <name evidence="4" type="ORF">HMPREF0620_0763</name>
</gene>
<name>E6K1S7_PARDN</name>
<dbReference type="InterPro" id="IPR010231">
    <property type="entry name" value="SUF_FeS_clus_asmbl_SufB"/>
</dbReference>
<keyword evidence="5" id="KW-1185">Reference proteome</keyword>
<dbReference type="NCBIfam" id="TIGR01980">
    <property type="entry name" value="sufB"/>
    <property type="match status" value="1"/>
</dbReference>
<accession>E6K1S7</accession>
<dbReference type="HOGENOM" id="CLU_026231_0_1_11"/>
<feature type="domain" description="SUF system FeS cluster assembly SufBD N-terminal" evidence="3">
    <location>
        <begin position="206"/>
        <end position="268"/>
    </location>
</feature>
<evidence type="ECO:0000313" key="5">
    <source>
        <dbReference type="Proteomes" id="UP000004946"/>
    </source>
</evidence>
<reference evidence="4 5" key="1">
    <citation type="submission" date="2010-12" db="EMBL/GenBank/DDBJ databases">
        <authorList>
            <person name="Muzny D."/>
            <person name="Qin X."/>
            <person name="Buhay C."/>
            <person name="Dugan-Rocha S."/>
            <person name="Ding Y."/>
            <person name="Chen G."/>
            <person name="Hawes A."/>
            <person name="Holder M."/>
            <person name="Jhangiani S."/>
            <person name="Johnson A."/>
            <person name="Khan Z."/>
            <person name="Li Z."/>
            <person name="Liu W."/>
            <person name="Liu X."/>
            <person name="Perez L."/>
            <person name="Shen H."/>
            <person name="Wang Q."/>
            <person name="Watt J."/>
            <person name="Xi L."/>
            <person name="Xin Y."/>
            <person name="Zhou J."/>
            <person name="Deng J."/>
            <person name="Jiang H."/>
            <person name="Liu Y."/>
            <person name="Qu J."/>
            <person name="Song X.-Z."/>
            <person name="Zhang L."/>
            <person name="Villasana D."/>
            <person name="Johnson A."/>
            <person name="Liu J."/>
            <person name="Liyanage D."/>
            <person name="Lorensuhewa L."/>
            <person name="Robinson T."/>
            <person name="Song A."/>
            <person name="Song B.-B."/>
            <person name="Dinh H."/>
            <person name="Thornton R."/>
            <person name="Coyle M."/>
            <person name="Francisco L."/>
            <person name="Jackson L."/>
            <person name="Javaid M."/>
            <person name="Korchina V."/>
            <person name="Kovar C."/>
            <person name="Mata R."/>
            <person name="Mathew T."/>
            <person name="Ngo R."/>
            <person name="Nguyen L."/>
            <person name="Nguyen N."/>
            <person name="Okwuonu G."/>
            <person name="Ongeri F."/>
            <person name="Pham C."/>
            <person name="Simmons D."/>
            <person name="Wilczek-Boney K."/>
            <person name="Hale W."/>
            <person name="Jakkamsetti A."/>
            <person name="Pham P."/>
            <person name="Ruth R."/>
            <person name="San Lucas F."/>
            <person name="Warren J."/>
            <person name="Zhang J."/>
            <person name="Zhao Z."/>
            <person name="Zhou C."/>
            <person name="Zhu D."/>
            <person name="Lee S."/>
            <person name="Bess C."/>
            <person name="Blankenburg K."/>
            <person name="Forbes L."/>
            <person name="Fu Q."/>
            <person name="Gubbala S."/>
            <person name="Hirani K."/>
            <person name="Jayaseelan J.C."/>
            <person name="Lara F."/>
            <person name="Munidasa M."/>
            <person name="Palculict T."/>
            <person name="Patil S."/>
            <person name="Pu L.-L."/>
            <person name="Saada N."/>
            <person name="Tang L."/>
            <person name="Weissenberger G."/>
            <person name="Zhu Y."/>
            <person name="Hemphill L."/>
            <person name="Shang Y."/>
            <person name="Youmans B."/>
            <person name="Ayvaz T."/>
            <person name="Ross M."/>
            <person name="Santibanez J."/>
            <person name="Aqrawi P."/>
            <person name="Gross S."/>
            <person name="Joshi V."/>
            <person name="Fowler G."/>
            <person name="Nazareth L."/>
            <person name="Reid J."/>
            <person name="Worley K."/>
            <person name="Petrosino J."/>
            <person name="Highlander S."/>
            <person name="Gibbs R."/>
        </authorList>
    </citation>
    <scope>NUCLEOTIDE SEQUENCE [LARGE SCALE GENOMIC DNA]</scope>
    <source>
        <strain evidence="4 5">DSM 10105</strain>
    </source>
</reference>
<protein>
    <submittedName>
        <fullName evidence="4">FeS assembly protein SufB</fullName>
    </submittedName>
</protein>
<dbReference type="EMBL" id="AEON01000001">
    <property type="protein sequence ID" value="EFT83758.1"/>
    <property type="molecule type" value="Genomic_DNA"/>
</dbReference>
<dbReference type="GO" id="GO:0016226">
    <property type="term" value="P:iron-sulfur cluster assembly"/>
    <property type="evidence" value="ECO:0007669"/>
    <property type="project" value="InterPro"/>
</dbReference>